<name>T2M8Y1_HYDVU</name>
<dbReference type="EMBL" id="HAAD01002274">
    <property type="protein sequence ID" value="CDG68506.1"/>
    <property type="molecule type" value="mRNA"/>
</dbReference>
<dbReference type="GO" id="GO:0000049">
    <property type="term" value="F:tRNA binding"/>
    <property type="evidence" value="ECO:0007669"/>
    <property type="project" value="UniProtKB-KW"/>
</dbReference>
<proteinExistence type="evidence at transcript level"/>
<comment type="similarity">
    <text evidence="1 5">Belongs to the DTD family.</text>
</comment>
<dbReference type="GO" id="GO:0051500">
    <property type="term" value="F:D-tyrosyl-tRNA(Tyr) deacylase activity"/>
    <property type="evidence" value="ECO:0007669"/>
    <property type="project" value="TreeGrafter"/>
</dbReference>
<evidence type="ECO:0000256" key="1">
    <source>
        <dbReference type="ARBA" id="ARBA00009673"/>
    </source>
</evidence>
<dbReference type="FunFam" id="3.50.80.10:FF:000001">
    <property type="entry name" value="D-aminoacyl-tRNA deacylase"/>
    <property type="match status" value="1"/>
</dbReference>
<evidence type="ECO:0000256" key="5">
    <source>
        <dbReference type="RuleBase" id="RU003470"/>
    </source>
</evidence>
<protein>
    <recommendedName>
        <fullName evidence="2 5">D-aminoacyl-tRNA deacylase</fullName>
        <ecNumber evidence="2 5">3.1.1.96</ecNumber>
    </recommendedName>
</protein>
<dbReference type="GO" id="GO:0106026">
    <property type="term" value="F:Gly-tRNA(Ala) deacylase activity"/>
    <property type="evidence" value="ECO:0007669"/>
    <property type="project" value="RHEA"/>
</dbReference>
<dbReference type="OrthoDB" id="275783at2759"/>
<keyword evidence="5" id="KW-0963">Cytoplasm</keyword>
<feature type="non-terminal residue" evidence="6">
    <location>
        <position position="1"/>
    </location>
</feature>
<keyword evidence="5" id="KW-0820">tRNA-binding</keyword>
<dbReference type="Pfam" id="PF02580">
    <property type="entry name" value="Tyr_Deacylase"/>
    <property type="match status" value="1"/>
</dbReference>
<evidence type="ECO:0000256" key="2">
    <source>
        <dbReference type="ARBA" id="ARBA00013056"/>
    </source>
</evidence>
<organism evidence="6">
    <name type="scientific">Hydra vulgaris</name>
    <name type="common">Hydra</name>
    <name type="synonym">Hydra attenuata</name>
    <dbReference type="NCBI Taxonomy" id="6087"/>
    <lineage>
        <taxon>Eukaryota</taxon>
        <taxon>Metazoa</taxon>
        <taxon>Cnidaria</taxon>
        <taxon>Hydrozoa</taxon>
        <taxon>Hydroidolina</taxon>
        <taxon>Anthoathecata</taxon>
        <taxon>Aplanulata</taxon>
        <taxon>Hydridae</taxon>
        <taxon>Hydra</taxon>
    </lineage>
</organism>
<comment type="catalytic activity">
    <reaction evidence="4">
        <text>a D-aminoacyl-tRNA + H2O = a tRNA + a D-alpha-amino acid + H(+)</text>
        <dbReference type="Rhea" id="RHEA:13953"/>
        <dbReference type="Rhea" id="RHEA-COMP:10123"/>
        <dbReference type="Rhea" id="RHEA-COMP:10124"/>
        <dbReference type="ChEBI" id="CHEBI:15377"/>
        <dbReference type="ChEBI" id="CHEBI:15378"/>
        <dbReference type="ChEBI" id="CHEBI:59871"/>
        <dbReference type="ChEBI" id="CHEBI:78442"/>
        <dbReference type="ChEBI" id="CHEBI:79333"/>
        <dbReference type="EC" id="3.1.1.96"/>
    </reaction>
</comment>
<accession>T2M8Y1</accession>
<dbReference type="PANTHER" id="PTHR10472">
    <property type="entry name" value="D-TYROSYL-TRNA TYR DEACYLASE"/>
    <property type="match status" value="1"/>
</dbReference>
<gene>
    <name evidence="6" type="primary">DTD1</name>
</gene>
<dbReference type="GO" id="GO:0005737">
    <property type="term" value="C:cytoplasm"/>
    <property type="evidence" value="ECO:0007669"/>
    <property type="project" value="UniProtKB-SubCell"/>
</dbReference>
<dbReference type="NCBIfam" id="TIGR00256">
    <property type="entry name" value="D-aminoacyl-tRNA deacylase"/>
    <property type="match status" value="1"/>
</dbReference>
<evidence type="ECO:0000256" key="4">
    <source>
        <dbReference type="ARBA" id="ARBA00048018"/>
    </source>
</evidence>
<dbReference type="EC" id="3.1.1.96" evidence="2 5"/>
<dbReference type="SUPFAM" id="SSF69500">
    <property type="entry name" value="DTD-like"/>
    <property type="match status" value="1"/>
</dbReference>
<dbReference type="AlphaFoldDB" id="T2M8Y1"/>
<keyword evidence="5" id="KW-0378">Hydrolase</keyword>
<dbReference type="Gene3D" id="3.50.80.10">
    <property type="entry name" value="D-tyrosyl-tRNA(Tyr) deacylase"/>
    <property type="match status" value="1"/>
</dbReference>
<comment type="catalytic activity">
    <reaction evidence="3">
        <text>glycyl-tRNA(Ala) + H2O = tRNA(Ala) + glycine + H(+)</text>
        <dbReference type="Rhea" id="RHEA:53744"/>
        <dbReference type="Rhea" id="RHEA-COMP:9657"/>
        <dbReference type="Rhea" id="RHEA-COMP:13640"/>
        <dbReference type="ChEBI" id="CHEBI:15377"/>
        <dbReference type="ChEBI" id="CHEBI:15378"/>
        <dbReference type="ChEBI" id="CHEBI:57305"/>
        <dbReference type="ChEBI" id="CHEBI:78442"/>
        <dbReference type="ChEBI" id="CHEBI:78522"/>
        <dbReference type="EC" id="3.1.1.96"/>
    </reaction>
</comment>
<reference evidence="6" key="1">
    <citation type="journal article" date="2013" name="Genome Biol. Evol.">
        <title>Punctuated emergences of genetic and phenotypic innovations in eumetazoan, bilaterian, euteleostome, and hominidae ancestors.</title>
        <authorList>
            <person name="Wenger Y."/>
            <person name="Galliot B."/>
        </authorList>
    </citation>
    <scope>NUCLEOTIDE SEQUENCE</scope>
    <source>
        <tissue evidence="6">Whole animals</tissue>
    </source>
</reference>
<keyword evidence="5" id="KW-0694">RNA-binding</keyword>
<comment type="subcellular location">
    <subcellularLocation>
        <location evidence="5">Cytoplasm</location>
    </subcellularLocation>
</comment>
<evidence type="ECO:0000313" key="6">
    <source>
        <dbReference type="EMBL" id="CDG68506.1"/>
    </source>
</evidence>
<dbReference type="InterPro" id="IPR003732">
    <property type="entry name" value="Daa-tRNA_deacyls_DTD"/>
</dbReference>
<evidence type="ECO:0000256" key="3">
    <source>
        <dbReference type="ARBA" id="ARBA00047676"/>
    </source>
</evidence>
<dbReference type="InterPro" id="IPR023509">
    <property type="entry name" value="DTD-like_sf"/>
</dbReference>
<sequence length="171" mass="19352">FNNRYQYLTMRAIVQKVTSASVSVKNKLISSIGCGLCVFIGISRNDTQKDIDYMINKILNLKIFDDGDSRWKKSVKDKNYEILCVSQFTLHSILKGNKLDFHLSMSSSLSKDFYNTFVKQLGIAFCPNNVKDGVFGEYMQVNIQNDGPVTIQLDSLPSLQKTDDNNCNEAQ</sequence>
<dbReference type="PANTHER" id="PTHR10472:SF5">
    <property type="entry name" value="D-AMINOACYL-TRNA DEACYLASE 1"/>
    <property type="match status" value="1"/>
</dbReference>